<dbReference type="PANTHER" id="PTHR42648:SF32">
    <property type="entry name" value="RIBONUCLEASE H-LIKE DOMAIN, GAG-PRE-INTEGRASE DOMAIN PROTEIN-RELATED"/>
    <property type="match status" value="1"/>
</dbReference>
<evidence type="ECO:0000256" key="3">
    <source>
        <dbReference type="SAM" id="MobiDB-lite"/>
    </source>
</evidence>
<dbReference type="InterPro" id="IPR039537">
    <property type="entry name" value="Retrotran_Ty1/copia-like"/>
</dbReference>
<dbReference type="InterPro" id="IPR036397">
    <property type="entry name" value="RNaseH_sf"/>
</dbReference>
<evidence type="ECO:0000313" key="6">
    <source>
        <dbReference type="Proteomes" id="UP001151760"/>
    </source>
</evidence>
<dbReference type="InterPro" id="IPR001584">
    <property type="entry name" value="Integrase_cat-core"/>
</dbReference>
<evidence type="ECO:0000259" key="4">
    <source>
        <dbReference type="PROSITE" id="PS50994"/>
    </source>
</evidence>
<dbReference type="Pfam" id="PF00665">
    <property type="entry name" value="rve"/>
    <property type="match status" value="1"/>
</dbReference>
<name>A0ABQ5CC50_9ASTR</name>
<accession>A0ABQ5CC50</accession>
<reference evidence="5" key="1">
    <citation type="journal article" date="2022" name="Int. J. Mol. Sci.">
        <title>Draft Genome of Tanacetum Coccineum: Genomic Comparison of Closely Related Tanacetum-Family Plants.</title>
        <authorList>
            <person name="Yamashiro T."/>
            <person name="Shiraishi A."/>
            <person name="Nakayama K."/>
            <person name="Satake H."/>
        </authorList>
    </citation>
    <scope>NUCLEOTIDE SEQUENCE</scope>
</reference>
<keyword evidence="6" id="KW-1185">Reference proteome</keyword>
<sequence>MDEYSRYTWVFCLKKKSDAPDCIMYFIRKMENLNEVRVKELRSDNGTEFRNHKREEFCDEKGISQNFSSPCTPEQNDVAERRNRTLIKAARTMLNSANLPKQFWREAVNTACYTQNISINVKRHRNTSYDMFRGRSPDISYFHVFGCPVHIHNHRDHLGKFDEKADDGFFLGYSLVAKAFKVTEGDAINFNENRSFSDDEFLEPMSEVTQCPGNTDDVQPSPTIPPSADVILQIIVPQDRWSREKHIELVNIIGEPLAGITTISRIKDSNVASAFECLYINFISKMKPKKLIEALEEEGWIIAMQEELNQFERNKVWTLVPKPHGKTIIGTKWIWKNKMDENEIVIKNNARLVTQGYNQQEGIDYEETFAPVARLEAIRIFLAYAAYIGFMMYQMDVKSTFLNGKISKEIYVDDIIFGSTSLKLSKQLGKLMTKKYEMTMMGELTYFLGFQIKQDFKGISICQEKYVKDSLKKYDLADCALVKCPMLPPNNLGPNESGVSINETLFRGMIGSLMYLTASRPDIQLYTCLCARYQANPKESHFVAVKRIFRCNLDRKSTSGGCQILGEKLVCWSAKKQSSVAMSSDEVEYVVVPIFCDNTSVIAISNNLVLHSRTKHIGIGYHFIRDHILKGDIELHFVPTDLQLADIFIKPLAGPSFTRLVAELAEVKEETKTITFSLSWWDKPLSFTQDEVIFAIGLPICKDVVPLPPKETVRARLVTLGFFDKDKRTLSSIVLVNSSPLKTKASVQPVTQPKAPTNLKAKKKRIPPSSKPKSPYKVRVILPKKQAAETQHAEVTVATADATKSLEASDSVEEQGNQPTAAEAEKVLDQNVKGEVKDVGFVAMEEIKIIKSYQAATISGSLFIHQSSSYDQDDQDLSGLLSNALKNTLPRLIKDSIKSFVSESIADELPQVEAQVQKNLQDQLPNLLLKPMYKEFNAFKKLESQRFVLLQNELSKSLHKNMRKSIRLKDLWIIFKDMVSLLEAAEVFKKANAKGEKCSGSSYLRRKEFTGRHFRKKETNDEPPAKKLKFLTPSSLIPSLTPLKSIMPEPPKVIEATKMTLDQFIEHLNKTTSSIFSPTPPREPTPPKDPTPPRDKSKRKDIATEELLNDIMPFMEEGCSVPKISNLESFVILEGPLSQEKVMAPQGNSISNQ</sequence>
<dbReference type="PANTHER" id="PTHR42648">
    <property type="entry name" value="TRANSPOSASE, PUTATIVE-RELATED"/>
    <property type="match status" value="1"/>
</dbReference>
<protein>
    <submittedName>
        <fullName evidence="5">Retrovirus-related pol polyprotein from transposon TNT 1-94</fullName>
    </submittedName>
</protein>
<keyword evidence="1" id="KW-0479">Metal-binding</keyword>
<dbReference type="PROSITE" id="PS50994">
    <property type="entry name" value="INTEGRASE"/>
    <property type="match status" value="1"/>
</dbReference>
<feature type="region of interest" description="Disordered" evidence="3">
    <location>
        <begin position="1071"/>
        <end position="1100"/>
    </location>
</feature>
<dbReference type="Pfam" id="PF07727">
    <property type="entry name" value="RVT_2"/>
    <property type="match status" value="1"/>
</dbReference>
<gene>
    <name evidence="5" type="ORF">Tco_0894588</name>
</gene>
<dbReference type="SUPFAM" id="SSF53098">
    <property type="entry name" value="Ribonuclease H-like"/>
    <property type="match status" value="1"/>
</dbReference>
<dbReference type="EMBL" id="BQNB010014152">
    <property type="protein sequence ID" value="GJT24651.1"/>
    <property type="molecule type" value="Genomic_DNA"/>
</dbReference>
<proteinExistence type="predicted"/>
<feature type="region of interest" description="Disordered" evidence="3">
    <location>
        <begin position="805"/>
        <end position="826"/>
    </location>
</feature>
<comment type="caution">
    <text evidence="5">The sequence shown here is derived from an EMBL/GenBank/DDBJ whole genome shotgun (WGS) entry which is preliminary data.</text>
</comment>
<dbReference type="InterPro" id="IPR043502">
    <property type="entry name" value="DNA/RNA_pol_sf"/>
</dbReference>
<feature type="domain" description="Integrase catalytic" evidence="4">
    <location>
        <begin position="1"/>
        <end position="136"/>
    </location>
</feature>
<evidence type="ECO:0000256" key="2">
    <source>
        <dbReference type="ARBA" id="ARBA00022801"/>
    </source>
</evidence>
<reference evidence="5" key="2">
    <citation type="submission" date="2022-01" db="EMBL/GenBank/DDBJ databases">
        <authorList>
            <person name="Yamashiro T."/>
            <person name="Shiraishi A."/>
            <person name="Satake H."/>
            <person name="Nakayama K."/>
        </authorList>
    </citation>
    <scope>NUCLEOTIDE SEQUENCE</scope>
</reference>
<feature type="compositionally biased region" description="Pro residues" evidence="3">
    <location>
        <begin position="1078"/>
        <end position="1090"/>
    </location>
</feature>
<dbReference type="Gene3D" id="3.30.420.10">
    <property type="entry name" value="Ribonuclease H-like superfamily/Ribonuclease H"/>
    <property type="match status" value="1"/>
</dbReference>
<organism evidence="5 6">
    <name type="scientific">Tanacetum coccineum</name>
    <dbReference type="NCBI Taxonomy" id="301880"/>
    <lineage>
        <taxon>Eukaryota</taxon>
        <taxon>Viridiplantae</taxon>
        <taxon>Streptophyta</taxon>
        <taxon>Embryophyta</taxon>
        <taxon>Tracheophyta</taxon>
        <taxon>Spermatophyta</taxon>
        <taxon>Magnoliopsida</taxon>
        <taxon>eudicotyledons</taxon>
        <taxon>Gunneridae</taxon>
        <taxon>Pentapetalae</taxon>
        <taxon>asterids</taxon>
        <taxon>campanulids</taxon>
        <taxon>Asterales</taxon>
        <taxon>Asteraceae</taxon>
        <taxon>Asteroideae</taxon>
        <taxon>Anthemideae</taxon>
        <taxon>Anthemidinae</taxon>
        <taxon>Tanacetum</taxon>
    </lineage>
</organism>
<dbReference type="SUPFAM" id="SSF56672">
    <property type="entry name" value="DNA/RNA polymerases"/>
    <property type="match status" value="1"/>
</dbReference>
<feature type="region of interest" description="Disordered" evidence="3">
    <location>
        <begin position="749"/>
        <end position="775"/>
    </location>
</feature>
<dbReference type="CDD" id="cd09272">
    <property type="entry name" value="RNase_HI_RT_Ty1"/>
    <property type="match status" value="1"/>
</dbReference>
<evidence type="ECO:0000313" key="5">
    <source>
        <dbReference type="EMBL" id="GJT24651.1"/>
    </source>
</evidence>
<evidence type="ECO:0000256" key="1">
    <source>
        <dbReference type="ARBA" id="ARBA00022723"/>
    </source>
</evidence>
<dbReference type="InterPro" id="IPR012337">
    <property type="entry name" value="RNaseH-like_sf"/>
</dbReference>
<dbReference type="InterPro" id="IPR013103">
    <property type="entry name" value="RVT_2"/>
</dbReference>
<keyword evidence="2" id="KW-0378">Hydrolase</keyword>
<feature type="compositionally biased region" description="Basic and acidic residues" evidence="3">
    <location>
        <begin position="1091"/>
        <end position="1100"/>
    </location>
</feature>
<dbReference type="Proteomes" id="UP001151760">
    <property type="component" value="Unassembled WGS sequence"/>
</dbReference>